<feature type="domain" description="Bacterioopsin transcriptional activator GAF and HTH associated" evidence="4">
    <location>
        <begin position="4"/>
        <end position="140"/>
    </location>
</feature>
<dbReference type="Pfam" id="PF04967">
    <property type="entry name" value="HTH_10"/>
    <property type="match status" value="1"/>
</dbReference>
<dbReference type="PANTHER" id="PTHR34236:SF1">
    <property type="entry name" value="DIMETHYL SULFOXIDE REDUCTASE TRANSCRIPTIONAL ACTIVATOR"/>
    <property type="match status" value="1"/>
</dbReference>
<name>A0ABT2QCM9_9EURY</name>
<dbReference type="InterPro" id="IPR031803">
    <property type="entry name" value="BAT_GAF/HTH-assoc"/>
</dbReference>
<dbReference type="Proteomes" id="UP001320972">
    <property type="component" value="Unassembled WGS sequence"/>
</dbReference>
<dbReference type="PANTHER" id="PTHR34236">
    <property type="entry name" value="DIMETHYL SULFOXIDE REDUCTASE TRANSCRIPTIONAL ACTIVATOR"/>
    <property type="match status" value="1"/>
</dbReference>
<dbReference type="Pfam" id="PF15915">
    <property type="entry name" value="BAT"/>
    <property type="match status" value="1"/>
</dbReference>
<dbReference type="InterPro" id="IPR007050">
    <property type="entry name" value="HTH_bacterioopsin"/>
</dbReference>
<evidence type="ECO:0000313" key="6">
    <source>
        <dbReference type="Proteomes" id="UP001320972"/>
    </source>
</evidence>
<dbReference type="EMBL" id="JAOPKB010000003">
    <property type="protein sequence ID" value="MCU4972685.1"/>
    <property type="molecule type" value="Genomic_DNA"/>
</dbReference>
<evidence type="ECO:0000259" key="4">
    <source>
        <dbReference type="Pfam" id="PF15915"/>
    </source>
</evidence>
<keyword evidence="2" id="KW-0804">Transcription</keyword>
<accession>A0ABT2QCM9</accession>
<keyword evidence="6" id="KW-1185">Reference proteome</keyword>
<dbReference type="RefSeq" id="WP_338007501.1">
    <property type="nucleotide sequence ID" value="NZ_JAOPKB010000003.1"/>
</dbReference>
<sequence>MSLVAVDVSLPSESFAMGRVLQNGLDVRIELARFVPTGESTVPYLWVESNDLAAFEAAVRKHDRVAHLTALDEHAGRTLFRVGWTITADPFLDAIVDHELLIEHGTGTAETWQFQLRSPGRENLSAFQQTLQDHEIPIEVQRVWNPTTPTSDQYGLTPKQRDALYLAFREGYFDIPRETSLSALGAELDITGQSFSRRLRRGTFALLSNTILEE</sequence>
<gene>
    <name evidence="5" type="ORF">OB955_08025</name>
</gene>
<comment type="caution">
    <text evidence="5">The sequence shown here is derived from an EMBL/GenBank/DDBJ whole genome shotgun (WGS) entry which is preliminary data.</text>
</comment>
<evidence type="ECO:0000259" key="3">
    <source>
        <dbReference type="Pfam" id="PF04967"/>
    </source>
</evidence>
<evidence type="ECO:0000313" key="5">
    <source>
        <dbReference type="EMBL" id="MCU4972685.1"/>
    </source>
</evidence>
<evidence type="ECO:0000256" key="1">
    <source>
        <dbReference type="ARBA" id="ARBA00023015"/>
    </source>
</evidence>
<proteinExistence type="predicted"/>
<evidence type="ECO:0000256" key="2">
    <source>
        <dbReference type="ARBA" id="ARBA00023163"/>
    </source>
</evidence>
<protein>
    <submittedName>
        <fullName evidence="5">Helix-turn-helix domain-containing protein</fullName>
    </submittedName>
</protein>
<organism evidence="5 6">
    <name type="scientific">Natronoglomus mannanivorans</name>
    <dbReference type="NCBI Taxonomy" id="2979990"/>
    <lineage>
        <taxon>Archaea</taxon>
        <taxon>Methanobacteriati</taxon>
        <taxon>Methanobacteriota</taxon>
        <taxon>Stenosarchaea group</taxon>
        <taxon>Halobacteria</taxon>
        <taxon>Halobacteriales</taxon>
        <taxon>Natrialbaceae</taxon>
        <taxon>Natronoglomus</taxon>
    </lineage>
</organism>
<feature type="domain" description="HTH bat-type" evidence="3">
    <location>
        <begin position="156"/>
        <end position="201"/>
    </location>
</feature>
<keyword evidence="1" id="KW-0805">Transcription regulation</keyword>
<reference evidence="5 6" key="1">
    <citation type="submission" date="2022-09" db="EMBL/GenBank/DDBJ databases">
        <title>Enrichment on poylsaccharides allowed isolation of novel metabolic and taxonomic groups of Haloarchaea.</title>
        <authorList>
            <person name="Sorokin D.Y."/>
            <person name="Elcheninov A.G."/>
            <person name="Khizhniak T.V."/>
            <person name="Kolganova T.V."/>
            <person name="Kublanov I.V."/>
        </authorList>
    </citation>
    <scope>NUCLEOTIDE SEQUENCE [LARGE SCALE GENOMIC DNA]</scope>
    <source>
        <strain evidence="5 6">AArc-m2/3/4</strain>
    </source>
</reference>